<dbReference type="InterPro" id="IPR006162">
    <property type="entry name" value="Ppantetheine_attach_site"/>
</dbReference>
<dbReference type="PANTHER" id="PTHR45527:SF1">
    <property type="entry name" value="FATTY ACID SYNTHASE"/>
    <property type="match status" value="1"/>
</dbReference>
<evidence type="ECO:0000256" key="7">
    <source>
        <dbReference type="SAM" id="MobiDB-lite"/>
    </source>
</evidence>
<evidence type="ECO:0000256" key="5">
    <source>
        <dbReference type="ARBA" id="ARBA00022679"/>
    </source>
</evidence>
<dbReference type="Pfam" id="PF00501">
    <property type="entry name" value="AMP-binding"/>
    <property type="match status" value="2"/>
</dbReference>
<dbReference type="InterPro" id="IPR013217">
    <property type="entry name" value="Methyltransf_12"/>
</dbReference>
<dbReference type="InterPro" id="IPR036291">
    <property type="entry name" value="NAD(P)-bd_dom_sf"/>
</dbReference>
<dbReference type="InterPro" id="IPR013120">
    <property type="entry name" value="FAR_NAD-bd"/>
</dbReference>
<keyword evidence="10" id="KW-1185">Reference proteome</keyword>
<dbReference type="Pfam" id="PF07993">
    <property type="entry name" value="NAD_binding_4"/>
    <property type="match status" value="1"/>
</dbReference>
<evidence type="ECO:0000256" key="6">
    <source>
        <dbReference type="ARBA" id="ARBA00022737"/>
    </source>
</evidence>
<dbReference type="SUPFAM" id="SSF47336">
    <property type="entry name" value="ACP-like"/>
    <property type="match status" value="2"/>
</dbReference>
<dbReference type="Pfam" id="PF00550">
    <property type="entry name" value="PP-binding"/>
    <property type="match status" value="2"/>
</dbReference>
<dbReference type="SMART" id="SM00823">
    <property type="entry name" value="PKS_PP"/>
    <property type="match status" value="2"/>
</dbReference>
<protein>
    <submittedName>
        <fullName evidence="9">Amino acid adenylation domain-containing protein</fullName>
    </submittedName>
</protein>
<dbReference type="InterPro" id="IPR001242">
    <property type="entry name" value="Condensation_dom"/>
</dbReference>
<dbReference type="PROSITE" id="PS00455">
    <property type="entry name" value="AMP_BINDING"/>
    <property type="match status" value="1"/>
</dbReference>
<comment type="cofactor">
    <cofactor evidence="1">
        <name>pantetheine 4'-phosphate</name>
        <dbReference type="ChEBI" id="CHEBI:47942"/>
    </cofactor>
</comment>
<dbReference type="SUPFAM" id="SSF56801">
    <property type="entry name" value="Acetyl-CoA synthetase-like"/>
    <property type="match status" value="2"/>
</dbReference>
<feature type="region of interest" description="Disordered" evidence="7">
    <location>
        <begin position="36"/>
        <end position="56"/>
    </location>
</feature>
<dbReference type="InterPro" id="IPR036736">
    <property type="entry name" value="ACP-like_sf"/>
</dbReference>
<dbReference type="Gene3D" id="3.40.50.720">
    <property type="entry name" value="NAD(P)-binding Rossmann-like Domain"/>
    <property type="match status" value="1"/>
</dbReference>
<dbReference type="InterPro" id="IPR000873">
    <property type="entry name" value="AMP-dep_synth/lig_dom"/>
</dbReference>
<feature type="domain" description="Carrier" evidence="8">
    <location>
        <begin position="2481"/>
        <end position="2558"/>
    </location>
</feature>
<dbReference type="Proteomes" id="UP001595923">
    <property type="component" value="Unassembled WGS sequence"/>
</dbReference>
<keyword evidence="5" id="KW-0808">Transferase</keyword>
<dbReference type="InterPro" id="IPR010071">
    <property type="entry name" value="AA_adenyl_dom"/>
</dbReference>
<dbReference type="Gene3D" id="1.10.1200.10">
    <property type="entry name" value="ACP-like"/>
    <property type="match status" value="2"/>
</dbReference>
<dbReference type="CDD" id="cd05235">
    <property type="entry name" value="SDR_e1"/>
    <property type="match status" value="1"/>
</dbReference>
<dbReference type="Gene3D" id="3.30.300.30">
    <property type="match status" value="3"/>
</dbReference>
<dbReference type="RefSeq" id="WP_378577018.1">
    <property type="nucleotide sequence ID" value="NZ_JBHSFQ010000021.1"/>
</dbReference>
<dbReference type="SUPFAM" id="SSF53335">
    <property type="entry name" value="S-adenosyl-L-methionine-dependent methyltransferases"/>
    <property type="match status" value="1"/>
</dbReference>
<dbReference type="EMBL" id="JBHSFQ010000021">
    <property type="protein sequence ID" value="MFC4564151.1"/>
    <property type="molecule type" value="Genomic_DNA"/>
</dbReference>
<evidence type="ECO:0000313" key="9">
    <source>
        <dbReference type="EMBL" id="MFC4564151.1"/>
    </source>
</evidence>
<comment type="caution">
    <text evidence="9">The sequence shown here is derived from an EMBL/GenBank/DDBJ whole genome shotgun (WGS) entry which is preliminary data.</text>
</comment>
<dbReference type="CDD" id="cd19540">
    <property type="entry name" value="LCL_NRPS-like"/>
    <property type="match status" value="1"/>
</dbReference>
<dbReference type="InterPro" id="IPR020845">
    <property type="entry name" value="AMP-binding_CS"/>
</dbReference>
<dbReference type="InterPro" id="IPR020806">
    <property type="entry name" value="PKS_PP-bd"/>
</dbReference>
<dbReference type="Pfam" id="PF13193">
    <property type="entry name" value="AMP-binding_C"/>
    <property type="match status" value="1"/>
</dbReference>
<dbReference type="PANTHER" id="PTHR45527">
    <property type="entry name" value="NONRIBOSOMAL PEPTIDE SYNTHETASE"/>
    <property type="match status" value="1"/>
</dbReference>
<dbReference type="Gene3D" id="3.30.559.30">
    <property type="entry name" value="Nonribosomal peptide synthetase, condensation domain"/>
    <property type="match status" value="2"/>
</dbReference>
<keyword evidence="6" id="KW-0677">Repeat</keyword>
<sequence>MARRLPRSPQGYEASGADRALLSPFICRASNAAIGADRRPGDPVPGTASPTLRHRDGNRCYVFDPRSPRFSLSPYQASVLAAGERPDTGHPSLAVSEYIAISGGLDPALFADAFQRAAADTDALRLRFTVTDGAVRRHLDPGPAPAPRHLDLSGEPGPWAAATAWLEHEAARLVAPADGAGLYRHALITLGPRLHLWAHYAHPLLLDLPGLALLRTRVAEVYTALDDGRPVPPSGFAPIGEIVRAEEEIRRGPEFAADRDHWLARHPRRTAPAAPRPPARALIRHHRTLPVGTRTALRRSAADLGVPPAAPVLAAAALYTLRLGAEGAAVVGVVAPGHGRSPAHRTPAALAALLHVPFEPDPGAPLADLVRAAAAEYAAADRHSRYGAADLDADLLRSGSGPLPHPLITLATDEHHVRFGRNHGTVHVLNPGTAGELAAVVGDGLSLFADPDRHDPAALALHHRRLRTLLRRIVTQPGRRVAESDALTWAERRPAVSGRRPVPPPPAAPAVHLVFQRRVKEAPHATAVVRGDERLTYAELNARANQLAHRLVERGCRRGDAVAIALPRSTDLVTAVLAVLKAGACYVPLDLRQPDARLRLVLAETGAHTVVTDAAAARHPAAEGRDVLAIDGPWHEADPGAPPVDVDPDDLAYVMYTSGSTGRPKGIGVPHRAVAALAADRRWRGGGHRRVLLHSPHSFDAATYELWTPLLGGGTAVIAPPGDLGPAELRRTITEGGATAAFVTSALFDVIADELPDCFAGMREVWTGGDRVAPRSCRRVLDHCPGLRVVNVYGPTETTTFALSHPVHGPGLGDTVPIGRPMDDTRAHVLDRHLCPVPDGVAGELYLAGGGLARGYLRAPGLTAERFVADPFGPPGTRMYRTGDVVRRGADGETEFLGRVDDQVKIRGFRIEPGEVEAALREHPGVAHAAVTVREDRPGDRQLVGYIVAADTGEHDGGDAHVHQVTEWQRIYDGLYGPAPDGPAAGPDAPRAPFGADFTGWNSSYDGRPIPADHMHEWRDATVDRIRELRPRRVLEIGVGTGLLLARLAPDCEEYWGTDFSAPAIDALRRNVDRTPGLAGRVHLRVGAADDTAGLPAGRFDTIVVNSVVQYFPNGGYLTDVLRRAAGLLAPGGAIFVGDVRDLRLSRLFHTETTLRRADPVDGAAALRTAVERHIAAEQELMVDPCYFAALAAVVPGLTGADVRVKRGRRHNEMSQYRYDAVLRTAAQGPPGPAPLDLVWGADVTGPGHLADLLAERPAPHIRLVGVPNARVAPAAAAWRALHEEGDADLARTALERPAPGVPDPEDLYEAARRTGHRTVATWAGTPDGSLDVHFLDPREGPDTPPASLYRPPGGAGTDPARHTNSPHLSRQAGALLARVRTHLAERLPDHMVPRHIMALERLPLTRNGKVDRAALPAPRSGAVADGRAPRTPMEERLCALFAEILGAPSVTIDDDFFDLGGHSLSATRLASRIRTALGIELPVRAVFEAPRVADLVHRLGGTAARGALAPRPRPDRLPLSHAQARLWFLYRLEGPTATYNVPLRVRLSGRLDRDALRAALADVAARHESLRTVMADDGGIPHQVVLDGARPEFTFTETTPGDLEALADQAARRPFAIDSEPPIRAALFRTAEDAHVLVLVLHHIACDGWSLAPLGRDLATAYAARTAGGAPEWPPLPVQYADYTLWQRDLLGDGPGSPAGRQLDHWRRTLDGLPERIALPTDRPHPPVPAHHGDRVRFEITAPLHRALTDLAQSHGATLFMVLHAGFAALLTRLGAGTDIPIGSPIAGRTDDALDDLVGFFVNTLVLRTDTSGDPRFRDLLDRVREVALAAHAHQDLPFERLVEEIRPARSLAHHPLFQVMLALQNAPAVGRPQPGMTAEIDLMGTGTCRFDLVLSLTEYLDDDGAPLGLGGIAEFGTAVFDRATIDALVRRLIRLLDSAAADPGRRIGDLGVLDPDERHRTLETWNDTARDLPRVPYPVLFDSQAARTPGAPALTHADTTWTYGELSARANRLARALIARGAGPERFVAIALPRSADQVAALLAVLASGAGYLPLDPGQPGERLGGMLADTRPVLILGTDATLAGLPAADAPAVALDDIEAEAAGLPATPVADAERTTPLHPAHPAYTIFTSGSTGRPKGVVVTHTGLPGLAAANRERFGVTPDSRVLQFAPIGFDGAVWEILGALAAGATLVSAAADEIAPGHGLAGLAARRRVTHATLPPAVLAAMDPADLPGVSSIISSGEELPGRLAAAWAPGRRLINGYGPTETTVCATLSAPLSGDGPPPIGRPTVDARCYVLDDRLAPMPPGAAGELYVAGPGLARGYLGRPGLTAARFVADPFGRPGTRMYRTGDLARWTRSGHLEFVGRADDQVKIRGFRIEPGEVAAVLERHPAVGRAAVVAREDRPGDRRLVAYVVPAPDADPADPAELRRHAAAHLPGYLTPAAVVPLPALPTLPSGKLDKAALPAPCYGPATTGRPPRTDLEHTLCALFADVLGLSRDQVGADDGFFDLGGHSLLVPRLLSGVRDRTGADLTVRRLFELQTVAAIAREAAAAAGPRGAAGATRTDPDPAVVLAADAVLDPRIAIAAAGTADPDRGADPEHILLTGATGFLGAALLRELLDRTRATVHCLVRAGDEAGGADRIRRNMLRHGVGPGPADGARITAVPGDLARPLLGLTEERFSELAGRIDVIYHNGARVSAVEPYARLRSHNVHGTREVIRLAARGRAVPVHFVSTAAVAVSRNDNPAVLTEDRRPPATAVLPSGYVAGKWVAEELLGAAAAHGLPVTVHRPGRISGHSLTGIGGTDDTLWHLVRAMVMLGAVPESATRDGAVVDLVPVDHVARMVVRISRHPGALGRTHHLTCPDPVPFRVLIDALRAGGHELRALPDSGWRELLAQRAGDHAPGTGLEAAALLSDVLPTVFAFGGLRFDRRNADAGLTGSGIAAPAVDAGLLARYVGHLTRTGFFPAPACAPGATPAAARHDL</sequence>
<organism evidence="9 10">
    <name type="scientific">Nocardiopsis mangrovi</name>
    <dbReference type="NCBI Taxonomy" id="1179818"/>
    <lineage>
        <taxon>Bacteria</taxon>
        <taxon>Bacillati</taxon>
        <taxon>Actinomycetota</taxon>
        <taxon>Actinomycetes</taxon>
        <taxon>Streptosporangiales</taxon>
        <taxon>Nocardiopsidaceae</taxon>
        <taxon>Nocardiopsis</taxon>
    </lineage>
</organism>
<dbReference type="Pfam" id="PF00668">
    <property type="entry name" value="Condensation"/>
    <property type="match status" value="2"/>
</dbReference>
<dbReference type="CDD" id="cd12117">
    <property type="entry name" value="A_NRPS_Srf_like"/>
    <property type="match status" value="1"/>
</dbReference>
<dbReference type="Pfam" id="PF08242">
    <property type="entry name" value="Methyltransf_12"/>
    <property type="match status" value="1"/>
</dbReference>
<evidence type="ECO:0000259" key="8">
    <source>
        <dbReference type="PROSITE" id="PS50075"/>
    </source>
</evidence>
<dbReference type="NCBIfam" id="TIGR01733">
    <property type="entry name" value="AA-adenyl-dom"/>
    <property type="match status" value="2"/>
</dbReference>
<evidence type="ECO:0000256" key="3">
    <source>
        <dbReference type="ARBA" id="ARBA00022553"/>
    </source>
</evidence>
<dbReference type="CDD" id="cd02440">
    <property type="entry name" value="AdoMet_MTases"/>
    <property type="match status" value="1"/>
</dbReference>
<dbReference type="InterPro" id="IPR010080">
    <property type="entry name" value="Thioester_reductase-like_dom"/>
</dbReference>
<dbReference type="Gene3D" id="3.40.50.980">
    <property type="match status" value="4"/>
</dbReference>
<proteinExistence type="predicted"/>
<keyword evidence="2" id="KW-0596">Phosphopantetheine</keyword>
<dbReference type="InterPro" id="IPR025110">
    <property type="entry name" value="AMP-bd_C"/>
</dbReference>
<accession>A0ABV9DZ15</accession>
<feature type="domain" description="Carrier" evidence="8">
    <location>
        <begin position="1429"/>
        <end position="1504"/>
    </location>
</feature>
<keyword evidence="3" id="KW-0597">Phosphoprotein</keyword>
<evidence type="ECO:0000256" key="2">
    <source>
        <dbReference type="ARBA" id="ARBA00022450"/>
    </source>
</evidence>
<dbReference type="PROSITE" id="PS00012">
    <property type="entry name" value="PHOSPHOPANTETHEINE"/>
    <property type="match status" value="1"/>
</dbReference>
<evidence type="ECO:0000256" key="4">
    <source>
        <dbReference type="ARBA" id="ARBA00022598"/>
    </source>
</evidence>
<feature type="region of interest" description="Disordered" evidence="7">
    <location>
        <begin position="1339"/>
        <end position="1367"/>
    </location>
</feature>
<dbReference type="SUPFAM" id="SSF52777">
    <property type="entry name" value="CoA-dependent acyltransferases"/>
    <property type="match status" value="4"/>
</dbReference>
<reference evidence="10" key="1">
    <citation type="journal article" date="2019" name="Int. J. Syst. Evol. Microbiol.">
        <title>The Global Catalogue of Microorganisms (GCM) 10K type strain sequencing project: providing services to taxonomists for standard genome sequencing and annotation.</title>
        <authorList>
            <consortium name="The Broad Institute Genomics Platform"/>
            <consortium name="The Broad Institute Genome Sequencing Center for Infectious Disease"/>
            <person name="Wu L."/>
            <person name="Ma J."/>
        </authorList>
    </citation>
    <scope>NUCLEOTIDE SEQUENCE [LARGE SCALE GENOMIC DNA]</scope>
    <source>
        <strain evidence="10">XZYJ18</strain>
    </source>
</reference>
<evidence type="ECO:0000313" key="10">
    <source>
        <dbReference type="Proteomes" id="UP001595923"/>
    </source>
</evidence>
<dbReference type="Gene3D" id="3.40.50.150">
    <property type="entry name" value="Vaccinia Virus protein VP39"/>
    <property type="match status" value="1"/>
</dbReference>
<gene>
    <name evidence="9" type="ORF">ACFO4E_20010</name>
</gene>
<name>A0ABV9DZ15_9ACTN</name>
<dbReference type="NCBIfam" id="TIGR01746">
    <property type="entry name" value="Thioester-redct"/>
    <property type="match status" value="1"/>
</dbReference>
<keyword evidence="4" id="KW-0436">Ligase</keyword>
<dbReference type="Gene3D" id="3.30.559.10">
    <property type="entry name" value="Chloramphenicol acetyltransferase-like domain"/>
    <property type="match status" value="2"/>
</dbReference>
<dbReference type="InterPro" id="IPR023213">
    <property type="entry name" value="CAT-like_dom_sf"/>
</dbReference>
<dbReference type="SUPFAM" id="SSF51735">
    <property type="entry name" value="NAD(P)-binding Rossmann-fold domains"/>
    <property type="match status" value="1"/>
</dbReference>
<evidence type="ECO:0000256" key="1">
    <source>
        <dbReference type="ARBA" id="ARBA00001957"/>
    </source>
</evidence>
<dbReference type="InterPro" id="IPR009081">
    <property type="entry name" value="PP-bd_ACP"/>
</dbReference>
<dbReference type="InterPro" id="IPR029063">
    <property type="entry name" value="SAM-dependent_MTases_sf"/>
</dbReference>
<dbReference type="PROSITE" id="PS50075">
    <property type="entry name" value="CARRIER"/>
    <property type="match status" value="2"/>
</dbReference>
<dbReference type="InterPro" id="IPR045851">
    <property type="entry name" value="AMP-bd_C_sf"/>
</dbReference>
<dbReference type="Gene3D" id="2.30.38.10">
    <property type="entry name" value="Luciferase, Domain 3"/>
    <property type="match status" value="2"/>
</dbReference>